<dbReference type="InterPro" id="IPR011611">
    <property type="entry name" value="PfkB_dom"/>
</dbReference>
<dbReference type="PANTHER" id="PTHR42774">
    <property type="entry name" value="PHOSPHOTRANSFERASE SYSTEM TRANSPORT PROTEIN"/>
    <property type="match status" value="1"/>
</dbReference>
<dbReference type="Gene3D" id="3.40.1190.20">
    <property type="match status" value="1"/>
</dbReference>
<dbReference type="GO" id="GO:0003824">
    <property type="term" value="F:catalytic activity"/>
    <property type="evidence" value="ECO:0007669"/>
    <property type="project" value="UniProtKB-ARBA"/>
</dbReference>
<reference evidence="2 3" key="1">
    <citation type="submission" date="2018-05" db="EMBL/GenBank/DDBJ databases">
        <title>Reference genomes for bee gut microbiota database.</title>
        <authorList>
            <person name="Ellegaard K.M."/>
        </authorList>
    </citation>
    <scope>NUCLEOTIDE SEQUENCE [LARGE SCALE GENOMIC DNA]</scope>
    <source>
        <strain evidence="2 3">ESL0182</strain>
    </source>
</reference>
<feature type="domain" description="Carbohydrate kinase PfkB" evidence="1">
    <location>
        <begin position="4"/>
        <end position="299"/>
    </location>
</feature>
<dbReference type="Proteomes" id="UP000247932">
    <property type="component" value="Unassembled WGS sequence"/>
</dbReference>
<dbReference type="PANTHER" id="PTHR42774:SF3">
    <property type="entry name" value="KETOHEXOKINASE"/>
    <property type="match status" value="1"/>
</dbReference>
<comment type="caution">
    <text evidence="2">The sequence shown here is derived from an EMBL/GenBank/DDBJ whole genome shotgun (WGS) entry which is preliminary data.</text>
</comment>
<accession>A0A2V4E2H4</accession>
<sequence length="319" mass="35546">MMTILTVGFACLDLVCVSSASLEQSGLNSSANIVRSGGGACANAAYLLALWGEKIYHISHLNNDNYANQIVSELTDAGVNTGQFIFSEKMVTPLEAITIDEKAGTHSVISHRLTTPPKLTMAEKNKLNHFMQTMNGHKHDIVILIDGYEAELSEYLIEHLPKIKVIMCIDNLSDSSLYLAQHADYLIVTEKFAGAFLKLKNFRHREEIKNALKRLRSLTNGKVIIRLDKKGCAYLDRQQVVIIPAFENQSSDYLIDVAIFQGAFAYGISYGWSLEKTILFANLSLAATNQQKRGRNAMPNLVDINRVGKSFSNKFTQYF</sequence>
<dbReference type="SUPFAM" id="SSF53613">
    <property type="entry name" value="Ribokinase-like"/>
    <property type="match status" value="1"/>
</dbReference>
<dbReference type="OrthoDB" id="9779730at2"/>
<dbReference type="EMBL" id="QGLR01000009">
    <property type="protein sequence ID" value="PXZ07420.1"/>
    <property type="molecule type" value="Genomic_DNA"/>
</dbReference>
<protein>
    <recommendedName>
        <fullName evidence="1">Carbohydrate kinase PfkB domain-containing protein</fullName>
    </recommendedName>
</protein>
<gene>
    <name evidence="2" type="ORF">DKK70_06080</name>
</gene>
<dbReference type="InterPro" id="IPR052562">
    <property type="entry name" value="Ketohexokinase-related"/>
</dbReference>
<dbReference type="InterPro" id="IPR029056">
    <property type="entry name" value="Ribokinase-like"/>
</dbReference>
<evidence type="ECO:0000313" key="2">
    <source>
        <dbReference type="EMBL" id="PXZ07420.1"/>
    </source>
</evidence>
<keyword evidence="3" id="KW-1185">Reference proteome</keyword>
<evidence type="ECO:0000259" key="1">
    <source>
        <dbReference type="Pfam" id="PF00294"/>
    </source>
</evidence>
<proteinExistence type="predicted"/>
<name>A0A2V4E2H4_9GAMM</name>
<evidence type="ECO:0000313" key="3">
    <source>
        <dbReference type="Proteomes" id="UP000247932"/>
    </source>
</evidence>
<dbReference type="AlphaFoldDB" id="A0A2V4E2H4"/>
<dbReference type="Pfam" id="PF00294">
    <property type="entry name" value="PfkB"/>
    <property type="match status" value="1"/>
</dbReference>
<dbReference type="RefSeq" id="WP_110433184.1">
    <property type="nucleotide sequence ID" value="NZ_QGLR01000009.1"/>
</dbReference>
<organism evidence="2 3">
    <name type="scientific">Gilliamella apicola</name>
    <dbReference type="NCBI Taxonomy" id="1196095"/>
    <lineage>
        <taxon>Bacteria</taxon>
        <taxon>Pseudomonadati</taxon>
        <taxon>Pseudomonadota</taxon>
        <taxon>Gammaproteobacteria</taxon>
        <taxon>Orbales</taxon>
        <taxon>Orbaceae</taxon>
        <taxon>Gilliamella</taxon>
    </lineage>
</organism>